<name>A0A177KEA2_9MICO</name>
<dbReference type="OrthoDB" id="25996at2"/>
<dbReference type="Gene3D" id="3.10.50.40">
    <property type="match status" value="1"/>
</dbReference>
<evidence type="ECO:0000313" key="9">
    <source>
        <dbReference type="EMBL" id="OAH51739.1"/>
    </source>
</evidence>
<feature type="domain" description="PPIase FKBP-type" evidence="8">
    <location>
        <begin position="225"/>
        <end position="311"/>
    </location>
</feature>
<dbReference type="GO" id="GO:0003755">
    <property type="term" value="F:peptidyl-prolyl cis-trans isomerase activity"/>
    <property type="evidence" value="ECO:0007669"/>
    <property type="project" value="UniProtKB-KW"/>
</dbReference>
<gene>
    <name evidence="9" type="ORF">AYL44_05775</name>
</gene>
<evidence type="ECO:0000256" key="4">
    <source>
        <dbReference type="ARBA" id="ARBA00023110"/>
    </source>
</evidence>
<dbReference type="RefSeq" id="WP_064002244.1">
    <property type="nucleotide sequence ID" value="NZ_LSTV01000001.1"/>
</dbReference>
<dbReference type="InterPro" id="IPR001179">
    <property type="entry name" value="PPIase_FKBP_dom"/>
</dbReference>
<sequence>MRQIPAAVAVLGLTALALVGCAPTGPADAGCERVTAPASSLDLVDVTDAEAAPAATTTDPVYVTKTSFTDIATGSGTPITTSKQDVQLGITLLDGATGQTVLSAPTRVVQVSVLEQTFPTIEKILDCARPGSRIVSAIPAKDLNPDLVSQIGLSEEQAAVVVIDVNTVFLPAANGVPQYVDGSNIPTVVLAPDGTPGIIVPDAVAPKDLIIKTLKKGDGEKLTADSTPRVNYTGVLWNTGEVFDSTWEKGSPATLSLDSVVPGFQKALEGQTVGSQVLAVIPPDQAYGDTASGSVPANSTLVFVIDILGIDTSDDATTATQ</sequence>
<dbReference type="AlphaFoldDB" id="A0A177KEA2"/>
<feature type="chain" id="PRO_5008066068" description="peptidylprolyl isomerase" evidence="7">
    <location>
        <begin position="30"/>
        <end position="321"/>
    </location>
</feature>
<comment type="similarity">
    <text evidence="2">Belongs to the FKBP-type PPIase family.</text>
</comment>
<comment type="catalytic activity">
    <reaction evidence="1 6">
        <text>[protein]-peptidylproline (omega=180) = [protein]-peptidylproline (omega=0)</text>
        <dbReference type="Rhea" id="RHEA:16237"/>
        <dbReference type="Rhea" id="RHEA-COMP:10747"/>
        <dbReference type="Rhea" id="RHEA-COMP:10748"/>
        <dbReference type="ChEBI" id="CHEBI:83833"/>
        <dbReference type="ChEBI" id="CHEBI:83834"/>
        <dbReference type="EC" id="5.2.1.8"/>
    </reaction>
</comment>
<evidence type="ECO:0000256" key="2">
    <source>
        <dbReference type="ARBA" id="ARBA00006577"/>
    </source>
</evidence>
<dbReference type="EC" id="5.2.1.8" evidence="3 6"/>
<dbReference type="SUPFAM" id="SSF54534">
    <property type="entry name" value="FKBP-like"/>
    <property type="match status" value="1"/>
</dbReference>
<evidence type="ECO:0000256" key="3">
    <source>
        <dbReference type="ARBA" id="ARBA00013194"/>
    </source>
</evidence>
<proteinExistence type="inferred from homology"/>
<keyword evidence="4 6" id="KW-0697">Rotamase</keyword>
<accession>A0A177KEA2</accession>
<feature type="signal peptide" evidence="7">
    <location>
        <begin position="1"/>
        <end position="29"/>
    </location>
</feature>
<evidence type="ECO:0000256" key="5">
    <source>
        <dbReference type="ARBA" id="ARBA00023235"/>
    </source>
</evidence>
<evidence type="ECO:0000313" key="10">
    <source>
        <dbReference type="Proteomes" id="UP000076998"/>
    </source>
</evidence>
<dbReference type="PANTHER" id="PTHR43811:SF23">
    <property type="entry name" value="FKBP-TYPE 22 KDA PEPTIDYL-PROLYL CIS-TRANS ISOMERASE"/>
    <property type="match status" value="1"/>
</dbReference>
<evidence type="ECO:0000256" key="6">
    <source>
        <dbReference type="PROSITE-ProRule" id="PRU00277"/>
    </source>
</evidence>
<reference evidence="9 10" key="1">
    <citation type="submission" date="2016-02" db="EMBL/GenBank/DDBJ databases">
        <authorList>
            <person name="Wen L."/>
            <person name="He K."/>
            <person name="Yang H."/>
        </authorList>
    </citation>
    <scope>NUCLEOTIDE SEQUENCE [LARGE SCALE GENOMIC DNA]</scope>
    <source>
        <strain evidence="9 10">CD11_3</strain>
    </source>
</reference>
<dbReference type="PROSITE" id="PS51257">
    <property type="entry name" value="PROKAR_LIPOPROTEIN"/>
    <property type="match status" value="1"/>
</dbReference>
<dbReference type="InterPro" id="IPR046357">
    <property type="entry name" value="PPIase_dom_sf"/>
</dbReference>
<comment type="caution">
    <text evidence="9">The sequence shown here is derived from an EMBL/GenBank/DDBJ whole genome shotgun (WGS) entry which is preliminary data.</text>
</comment>
<dbReference type="Pfam" id="PF00254">
    <property type="entry name" value="FKBP_C"/>
    <property type="match status" value="1"/>
</dbReference>
<dbReference type="PANTHER" id="PTHR43811">
    <property type="entry name" value="FKBP-TYPE PEPTIDYL-PROLYL CIS-TRANS ISOMERASE FKPA"/>
    <property type="match status" value="1"/>
</dbReference>
<evidence type="ECO:0000256" key="7">
    <source>
        <dbReference type="SAM" id="SignalP"/>
    </source>
</evidence>
<dbReference type="Proteomes" id="UP000076998">
    <property type="component" value="Unassembled WGS sequence"/>
</dbReference>
<keyword evidence="7" id="KW-0732">Signal</keyword>
<evidence type="ECO:0000259" key="8">
    <source>
        <dbReference type="PROSITE" id="PS50059"/>
    </source>
</evidence>
<organism evidence="9 10">
    <name type="scientific">Microbacterium oleivorans</name>
    <dbReference type="NCBI Taxonomy" id="273677"/>
    <lineage>
        <taxon>Bacteria</taxon>
        <taxon>Bacillati</taxon>
        <taxon>Actinomycetota</taxon>
        <taxon>Actinomycetes</taxon>
        <taxon>Micrococcales</taxon>
        <taxon>Microbacteriaceae</taxon>
        <taxon>Microbacterium</taxon>
    </lineage>
</organism>
<keyword evidence="5 6" id="KW-0413">Isomerase</keyword>
<evidence type="ECO:0000256" key="1">
    <source>
        <dbReference type="ARBA" id="ARBA00000971"/>
    </source>
</evidence>
<protein>
    <recommendedName>
        <fullName evidence="3 6">peptidylprolyl isomerase</fullName>
        <ecNumber evidence="3 6">5.2.1.8</ecNumber>
    </recommendedName>
</protein>
<dbReference type="PROSITE" id="PS50059">
    <property type="entry name" value="FKBP_PPIASE"/>
    <property type="match status" value="1"/>
</dbReference>
<dbReference type="EMBL" id="LSTV01000001">
    <property type="protein sequence ID" value="OAH51739.1"/>
    <property type="molecule type" value="Genomic_DNA"/>
</dbReference>